<comment type="function">
    <text evidence="5">An FAD-requiring monooxygenase active on some tetracycline antibiotic derivatives, which leads to their inactivation. Hydroxylates carbon 11a of tetracycline and some analogs.</text>
</comment>
<comment type="caution">
    <text evidence="7">The sequence shown here is derived from an EMBL/GenBank/DDBJ whole genome shotgun (WGS) entry which is preliminary data.</text>
</comment>
<keyword evidence="1 5" id="KW-0285">Flavoprotein</keyword>
<dbReference type="GO" id="GO:0004497">
    <property type="term" value="F:monooxygenase activity"/>
    <property type="evidence" value="ECO:0007669"/>
    <property type="project" value="UniProtKB-UniRule"/>
</dbReference>
<feature type="binding site" evidence="5">
    <location>
        <position position="40"/>
    </location>
    <ligand>
        <name>NADPH</name>
        <dbReference type="ChEBI" id="CHEBI:57783"/>
    </ligand>
</feature>
<dbReference type="InterPro" id="IPR043683">
    <property type="entry name" value="TetX_monooxygenase"/>
</dbReference>
<sequence>MSDLITIVGAGLGGLVLARVLHVNGIRASIYEVEPTATARSQGGLLDIHEHTGQRALRDAGLIDTFRAIVRRGEDAKRVVDQNGSVLFDQPGNVASRRPEVDRAALRQMLIDSLPDGTIRWGRKVTSIGTDQGRPVVGFADGATMVADLVVGADGAWSKVRSRLSDTQPTYSGTCFIEIALLTDTERHASSLDAIGSGTLMAVAPGKGIMVHRYADGTARGYAALHKPAAWIQALNGRDARIDLARVANEFEGWAPHLTAFIRGSEADPVLRPIYTLPVGHRWDRRPGLTLVGDAAHLMSPFAGAGANLAMVDGADLATAIVRHPGDIEAALMDYESRLFPRSADVAALSARNHARFFGDGAPWSVVDLFESVSRAAP</sequence>
<comment type="similarity">
    <text evidence="5">Belongs to the aromatic-ring hydroxylase family. TetX subfamily.</text>
</comment>
<keyword evidence="8" id="KW-1185">Reference proteome</keyword>
<evidence type="ECO:0000259" key="6">
    <source>
        <dbReference type="Pfam" id="PF01494"/>
    </source>
</evidence>
<dbReference type="PANTHER" id="PTHR46972:SF1">
    <property type="entry name" value="FAD DEPENDENT OXIDOREDUCTASE DOMAIN-CONTAINING PROTEIN"/>
    <property type="match status" value="1"/>
</dbReference>
<organism evidence="7 8">
    <name type="scientific">Segnochrobactrum spirostomi</name>
    <dbReference type="NCBI Taxonomy" id="2608987"/>
    <lineage>
        <taxon>Bacteria</taxon>
        <taxon>Pseudomonadati</taxon>
        <taxon>Pseudomonadota</taxon>
        <taxon>Alphaproteobacteria</taxon>
        <taxon>Hyphomicrobiales</taxon>
        <taxon>Segnochrobactraceae</taxon>
        <taxon>Segnochrobactrum</taxon>
    </lineage>
</organism>
<evidence type="ECO:0000256" key="5">
    <source>
        <dbReference type="HAMAP-Rule" id="MF_00845"/>
    </source>
</evidence>
<keyword evidence="5" id="KW-0521">NADP</keyword>
<protein>
    <recommendedName>
        <fullName evidence="5">Flavin-dependent monooxygenase</fullName>
    </recommendedName>
    <alternativeName>
        <fullName evidence="5">TetX monooxygenase</fullName>
        <shortName evidence="5">TetX</shortName>
        <ecNumber evidence="5">1.14.13.-</ecNumber>
    </alternativeName>
</protein>
<keyword evidence="5" id="KW-0547">Nucleotide-binding</keyword>
<evidence type="ECO:0000256" key="4">
    <source>
        <dbReference type="ARBA" id="ARBA00023033"/>
    </source>
</evidence>
<keyword evidence="2 5" id="KW-0274">FAD</keyword>
<dbReference type="GO" id="GO:0071949">
    <property type="term" value="F:FAD binding"/>
    <property type="evidence" value="ECO:0007669"/>
    <property type="project" value="InterPro"/>
</dbReference>
<comment type="catalytic activity">
    <reaction evidence="5">
        <text>a tetracycline + NADPH + O2 + H(+) = an 11a-hydroxytetracycline + NADP(+) + H2O</text>
        <dbReference type="Rhea" id="RHEA:61444"/>
        <dbReference type="ChEBI" id="CHEBI:15377"/>
        <dbReference type="ChEBI" id="CHEBI:15378"/>
        <dbReference type="ChEBI" id="CHEBI:15379"/>
        <dbReference type="ChEBI" id="CHEBI:57783"/>
        <dbReference type="ChEBI" id="CHEBI:58349"/>
        <dbReference type="ChEBI" id="CHEBI:144644"/>
        <dbReference type="ChEBI" id="CHEBI:144645"/>
    </reaction>
</comment>
<evidence type="ECO:0000313" key="7">
    <source>
        <dbReference type="EMBL" id="MQT11121.1"/>
    </source>
</evidence>
<name>A0A6A7XYY1_9HYPH</name>
<dbReference type="Gene3D" id="3.50.50.60">
    <property type="entry name" value="FAD/NAD(P)-binding domain"/>
    <property type="match status" value="1"/>
</dbReference>
<reference evidence="7 8" key="1">
    <citation type="submission" date="2019-09" db="EMBL/GenBank/DDBJ databases">
        <title>Segnochrobactrum spirostomi gen. nov., sp. nov., isolated from the ciliate Spirostomum cf. yagiui and description of a novel family, Segnochrobactraceae fam. nov. within the order Rhizobiales of the class Alphaproteobacteria.</title>
        <authorList>
            <person name="Akter S."/>
            <person name="Shazib S.U.A."/>
            <person name="Shin M.K."/>
        </authorList>
    </citation>
    <scope>NUCLEOTIDE SEQUENCE [LARGE SCALE GENOMIC DNA]</scope>
    <source>
        <strain evidence="7 8">Sp-1</strain>
    </source>
</reference>
<dbReference type="EC" id="1.14.13.-" evidence="5"/>
<dbReference type="PANTHER" id="PTHR46972">
    <property type="entry name" value="MONOOXYGENASE ASQM-RELATED"/>
    <property type="match status" value="1"/>
</dbReference>
<dbReference type="GO" id="GO:0046677">
    <property type="term" value="P:response to antibiotic"/>
    <property type="evidence" value="ECO:0007669"/>
    <property type="project" value="InterPro"/>
</dbReference>
<feature type="binding site" evidence="5">
    <location>
        <position position="294"/>
    </location>
    <ligand>
        <name>FAD</name>
        <dbReference type="ChEBI" id="CHEBI:57692"/>
    </ligand>
</feature>
<dbReference type="GO" id="GO:0005737">
    <property type="term" value="C:cytoplasm"/>
    <property type="evidence" value="ECO:0007669"/>
    <property type="project" value="UniProtKB-SubCell"/>
</dbReference>
<dbReference type="EMBL" id="VWNA01000001">
    <property type="protein sequence ID" value="MQT11121.1"/>
    <property type="molecule type" value="Genomic_DNA"/>
</dbReference>
<dbReference type="Proteomes" id="UP000332515">
    <property type="component" value="Unassembled WGS sequence"/>
</dbReference>
<dbReference type="InterPro" id="IPR036188">
    <property type="entry name" value="FAD/NAD-bd_sf"/>
</dbReference>
<evidence type="ECO:0000313" key="8">
    <source>
        <dbReference type="Proteomes" id="UP000332515"/>
    </source>
</evidence>
<feature type="binding site" evidence="5">
    <location>
        <position position="103"/>
    </location>
    <ligand>
        <name>FAD</name>
        <dbReference type="ChEBI" id="CHEBI:57692"/>
    </ligand>
</feature>
<keyword evidence="5" id="KW-0963">Cytoplasm</keyword>
<dbReference type="Pfam" id="PF01494">
    <property type="entry name" value="FAD_binding_3"/>
    <property type="match status" value="1"/>
</dbReference>
<dbReference type="InterPro" id="IPR002938">
    <property type="entry name" value="FAD-bd"/>
</dbReference>
<comment type="domain">
    <text evidence="5">Consists of an N-terminal FAD-binding domain with a Rossman fold and a C-terminal substrate-binding domain.</text>
</comment>
<dbReference type="RefSeq" id="WP_153477434.1">
    <property type="nucleotide sequence ID" value="NZ_VWNA01000001.1"/>
</dbReference>
<dbReference type="PRINTS" id="PR00420">
    <property type="entry name" value="RNGMNOXGNASE"/>
</dbReference>
<dbReference type="SUPFAM" id="SSF51905">
    <property type="entry name" value="FAD/NAD(P)-binding domain"/>
    <property type="match status" value="1"/>
</dbReference>
<dbReference type="AlphaFoldDB" id="A0A6A7XYY1"/>
<comment type="cofactor">
    <cofactor evidence="5">
        <name>FAD</name>
        <dbReference type="ChEBI" id="CHEBI:57692"/>
    </cofactor>
</comment>
<feature type="domain" description="FAD-binding" evidence="6">
    <location>
        <begin position="6"/>
        <end position="324"/>
    </location>
</feature>
<comment type="subunit">
    <text evidence="5">Monomer.</text>
</comment>
<evidence type="ECO:0000256" key="1">
    <source>
        <dbReference type="ARBA" id="ARBA00022630"/>
    </source>
</evidence>
<keyword evidence="4 5" id="KW-0503">Monooxygenase</keyword>
<evidence type="ECO:0000256" key="2">
    <source>
        <dbReference type="ARBA" id="ARBA00022827"/>
    </source>
</evidence>
<keyword evidence="3 5" id="KW-0560">Oxidoreductase</keyword>
<comment type="subcellular location">
    <subcellularLocation>
        <location evidence="5">Cytoplasm</location>
    </subcellularLocation>
</comment>
<feature type="binding site" evidence="5">
    <location>
        <position position="47"/>
    </location>
    <ligand>
        <name>FAD</name>
        <dbReference type="ChEBI" id="CHEBI:57692"/>
    </ligand>
</feature>
<dbReference type="HAMAP" id="MF_00845">
    <property type="entry name" value="TetX_monooxygenase"/>
    <property type="match status" value="1"/>
</dbReference>
<gene>
    <name evidence="7" type="ORF">F0357_00190</name>
</gene>
<accession>A0A6A7XYY1</accession>
<proteinExistence type="inferred from homology"/>
<evidence type="ECO:0000256" key="3">
    <source>
        <dbReference type="ARBA" id="ARBA00023002"/>
    </source>
</evidence>